<dbReference type="AlphaFoldDB" id="A0AAN9SNI1"/>
<gene>
    <name evidence="1" type="ORF">VNO78_11055</name>
</gene>
<comment type="caution">
    <text evidence="1">The sequence shown here is derived from an EMBL/GenBank/DDBJ whole genome shotgun (WGS) entry which is preliminary data.</text>
</comment>
<name>A0AAN9SNI1_PSOTE</name>
<reference evidence="1 2" key="1">
    <citation type="submission" date="2024-01" db="EMBL/GenBank/DDBJ databases">
        <title>The genomes of 5 underutilized Papilionoideae crops provide insights into root nodulation and disease resistanc.</title>
        <authorList>
            <person name="Jiang F."/>
        </authorList>
    </citation>
    <scope>NUCLEOTIDE SEQUENCE [LARGE SCALE GENOMIC DNA]</scope>
    <source>
        <strain evidence="1">DUOXIRENSHENG_FW03</strain>
        <tissue evidence="1">Leaves</tissue>
    </source>
</reference>
<keyword evidence="2" id="KW-1185">Reference proteome</keyword>
<organism evidence="1 2">
    <name type="scientific">Psophocarpus tetragonolobus</name>
    <name type="common">Winged bean</name>
    <name type="synonym">Dolichos tetragonolobus</name>
    <dbReference type="NCBI Taxonomy" id="3891"/>
    <lineage>
        <taxon>Eukaryota</taxon>
        <taxon>Viridiplantae</taxon>
        <taxon>Streptophyta</taxon>
        <taxon>Embryophyta</taxon>
        <taxon>Tracheophyta</taxon>
        <taxon>Spermatophyta</taxon>
        <taxon>Magnoliopsida</taxon>
        <taxon>eudicotyledons</taxon>
        <taxon>Gunneridae</taxon>
        <taxon>Pentapetalae</taxon>
        <taxon>rosids</taxon>
        <taxon>fabids</taxon>
        <taxon>Fabales</taxon>
        <taxon>Fabaceae</taxon>
        <taxon>Papilionoideae</taxon>
        <taxon>50 kb inversion clade</taxon>
        <taxon>NPAAA clade</taxon>
        <taxon>indigoferoid/millettioid clade</taxon>
        <taxon>Phaseoleae</taxon>
        <taxon>Psophocarpus</taxon>
    </lineage>
</organism>
<dbReference type="EMBL" id="JAYMYS010000003">
    <property type="protein sequence ID" value="KAK7399861.1"/>
    <property type="molecule type" value="Genomic_DNA"/>
</dbReference>
<dbReference type="Proteomes" id="UP001386955">
    <property type="component" value="Unassembled WGS sequence"/>
</dbReference>
<evidence type="ECO:0000313" key="1">
    <source>
        <dbReference type="EMBL" id="KAK7399861.1"/>
    </source>
</evidence>
<accession>A0AAN9SNI1</accession>
<sequence length="74" mass="8799">MGMNLMLLKSDDSKDILEYINVNLKWVLTSPFGEFVRMDESMERRERYDVARFVVSTSSKEVINFDELLYEIKI</sequence>
<evidence type="ECO:0000313" key="2">
    <source>
        <dbReference type="Proteomes" id="UP001386955"/>
    </source>
</evidence>
<proteinExistence type="predicted"/>
<protein>
    <submittedName>
        <fullName evidence="1">Uncharacterized protein</fullName>
    </submittedName>
</protein>